<reference evidence="6" key="1">
    <citation type="journal article" date="2021" name="PeerJ">
        <title>Extensive microbial diversity within the chicken gut microbiome revealed by metagenomics and culture.</title>
        <authorList>
            <person name="Gilroy R."/>
            <person name="Ravi A."/>
            <person name="Getino M."/>
            <person name="Pursley I."/>
            <person name="Horton D.L."/>
            <person name="Alikhan N.F."/>
            <person name="Baker D."/>
            <person name="Gharbi K."/>
            <person name="Hall N."/>
            <person name="Watson M."/>
            <person name="Adriaenssens E.M."/>
            <person name="Foster-Nyarko E."/>
            <person name="Jarju S."/>
            <person name="Secka A."/>
            <person name="Antonio M."/>
            <person name="Oren A."/>
            <person name="Chaudhuri R.R."/>
            <person name="La Ragione R."/>
            <person name="Hildebrand F."/>
            <person name="Pallen M.J."/>
        </authorList>
    </citation>
    <scope>NUCLEOTIDE SEQUENCE</scope>
    <source>
        <strain evidence="6">CHK195-6426</strain>
    </source>
</reference>
<dbReference type="PANTHER" id="PTHR43498:SF1">
    <property type="entry name" value="COB--COM HETERODISULFIDE REDUCTASE IRON-SULFUR SUBUNIT A"/>
    <property type="match status" value="1"/>
</dbReference>
<dbReference type="InterPro" id="IPR039650">
    <property type="entry name" value="HdrA-like"/>
</dbReference>
<keyword evidence="5" id="KW-0411">Iron-sulfur</keyword>
<evidence type="ECO:0000313" key="7">
    <source>
        <dbReference type="Proteomes" id="UP000824265"/>
    </source>
</evidence>
<comment type="caution">
    <text evidence="6">The sequence shown here is derived from an EMBL/GenBank/DDBJ whole genome shotgun (WGS) entry which is preliminary data.</text>
</comment>
<dbReference type="Pfam" id="PF12831">
    <property type="entry name" value="FAD_oxidored"/>
    <property type="match status" value="1"/>
</dbReference>
<organism evidence="6 7">
    <name type="scientific">Candidatus Acetatifactor stercoripullorum</name>
    <dbReference type="NCBI Taxonomy" id="2838414"/>
    <lineage>
        <taxon>Bacteria</taxon>
        <taxon>Bacillati</taxon>
        <taxon>Bacillota</taxon>
        <taxon>Clostridia</taxon>
        <taxon>Lachnospirales</taxon>
        <taxon>Lachnospiraceae</taxon>
        <taxon>Acetatifactor</taxon>
    </lineage>
</organism>
<evidence type="ECO:0000256" key="2">
    <source>
        <dbReference type="ARBA" id="ARBA00022723"/>
    </source>
</evidence>
<dbReference type="InterPro" id="IPR036188">
    <property type="entry name" value="FAD/NAD-bd_sf"/>
</dbReference>
<gene>
    <name evidence="6" type="ORF">H9742_13005</name>
</gene>
<dbReference type="PANTHER" id="PTHR43498">
    <property type="entry name" value="FERREDOXIN:COB-COM HETERODISULFIDE REDUCTASE SUBUNIT A"/>
    <property type="match status" value="1"/>
</dbReference>
<dbReference type="Gene3D" id="3.50.50.60">
    <property type="entry name" value="FAD/NAD(P)-binding domain"/>
    <property type="match status" value="1"/>
</dbReference>
<name>A0A9D1R6H3_9FIRM</name>
<protein>
    <submittedName>
        <fullName evidence="6">FAD-dependent oxidoreductase</fullName>
    </submittedName>
</protein>
<evidence type="ECO:0000256" key="3">
    <source>
        <dbReference type="ARBA" id="ARBA00023002"/>
    </source>
</evidence>
<dbReference type="Proteomes" id="UP000824265">
    <property type="component" value="Unassembled WGS sequence"/>
</dbReference>
<evidence type="ECO:0000256" key="4">
    <source>
        <dbReference type="ARBA" id="ARBA00023004"/>
    </source>
</evidence>
<dbReference type="AlphaFoldDB" id="A0A9D1R6H3"/>
<sequence length="333" mass="36479">MKQTERQETDVLIVGGSLEGCIAAASLAKAGRKVLLTLREGSLGGAATGGLEVSLFCEKIKEPRAAAYAEELLEKAGRAEGTKGPLFHDQRCKLVLAQMLEAAGVTVLSHIFPFEVKQEEEEIVCLAECKTETLEIHSRALVDAEPYGAVLAMAGIPWQPGSSKAYGAIKWNGIPTQALAEALEPGSICGEGFLIGMLQPEFSWKKNGIICGTEAFRCFHSSDFGETIMAGIPITLPDFSIFTLSRAEIALRGYAYRLRDTLRKTRQGFEKASIIHIAPQVEWYGTRRFAEKRRGRLFSIGLEEYTNEKAIEAGVACADLVQDFLEKEEQEEK</sequence>
<keyword evidence="2" id="KW-0479">Metal-binding</keyword>
<accession>A0A9D1R6H3</accession>
<dbReference type="EMBL" id="DXGH01000072">
    <property type="protein sequence ID" value="HIW82413.1"/>
    <property type="molecule type" value="Genomic_DNA"/>
</dbReference>
<keyword evidence="1" id="KW-0004">4Fe-4S</keyword>
<evidence type="ECO:0000256" key="1">
    <source>
        <dbReference type="ARBA" id="ARBA00022485"/>
    </source>
</evidence>
<dbReference type="SUPFAM" id="SSF51905">
    <property type="entry name" value="FAD/NAD(P)-binding domain"/>
    <property type="match status" value="1"/>
</dbReference>
<evidence type="ECO:0000256" key="5">
    <source>
        <dbReference type="ARBA" id="ARBA00023014"/>
    </source>
</evidence>
<dbReference type="GO" id="GO:0051539">
    <property type="term" value="F:4 iron, 4 sulfur cluster binding"/>
    <property type="evidence" value="ECO:0007669"/>
    <property type="project" value="UniProtKB-KW"/>
</dbReference>
<proteinExistence type="predicted"/>
<reference evidence="6" key="2">
    <citation type="submission" date="2021-04" db="EMBL/GenBank/DDBJ databases">
        <authorList>
            <person name="Gilroy R."/>
        </authorList>
    </citation>
    <scope>NUCLEOTIDE SEQUENCE</scope>
    <source>
        <strain evidence="6">CHK195-6426</strain>
    </source>
</reference>
<dbReference type="GO" id="GO:0046872">
    <property type="term" value="F:metal ion binding"/>
    <property type="evidence" value="ECO:0007669"/>
    <property type="project" value="UniProtKB-KW"/>
</dbReference>
<evidence type="ECO:0000313" key="6">
    <source>
        <dbReference type="EMBL" id="HIW82413.1"/>
    </source>
</evidence>
<dbReference type="GO" id="GO:0016491">
    <property type="term" value="F:oxidoreductase activity"/>
    <property type="evidence" value="ECO:0007669"/>
    <property type="project" value="UniProtKB-KW"/>
</dbReference>
<keyword evidence="3" id="KW-0560">Oxidoreductase</keyword>
<keyword evidence="4" id="KW-0408">Iron</keyword>